<proteinExistence type="predicted"/>
<organism evidence="2 3">
    <name type="scientific">Buddleja alternifolia</name>
    <dbReference type="NCBI Taxonomy" id="168488"/>
    <lineage>
        <taxon>Eukaryota</taxon>
        <taxon>Viridiplantae</taxon>
        <taxon>Streptophyta</taxon>
        <taxon>Embryophyta</taxon>
        <taxon>Tracheophyta</taxon>
        <taxon>Spermatophyta</taxon>
        <taxon>Magnoliopsida</taxon>
        <taxon>eudicotyledons</taxon>
        <taxon>Gunneridae</taxon>
        <taxon>Pentapetalae</taxon>
        <taxon>asterids</taxon>
        <taxon>lamiids</taxon>
        <taxon>Lamiales</taxon>
        <taxon>Scrophulariaceae</taxon>
        <taxon>Buddlejeae</taxon>
        <taxon>Buddleja</taxon>
    </lineage>
</organism>
<evidence type="ECO:0000313" key="2">
    <source>
        <dbReference type="EMBL" id="KAG8383715.1"/>
    </source>
</evidence>
<gene>
    <name evidence="2" type="ORF">BUALT_Bualt04G0042700</name>
</gene>
<dbReference type="Pfam" id="PF14223">
    <property type="entry name" value="Retrotran_gag_2"/>
    <property type="match status" value="1"/>
</dbReference>
<dbReference type="AlphaFoldDB" id="A0AAV6XXH1"/>
<dbReference type="PANTHER" id="PTHR37610">
    <property type="entry name" value="CCHC-TYPE DOMAIN-CONTAINING PROTEIN"/>
    <property type="match status" value="1"/>
</dbReference>
<evidence type="ECO:0000256" key="1">
    <source>
        <dbReference type="SAM" id="MobiDB-lite"/>
    </source>
</evidence>
<dbReference type="EMBL" id="WHWC01000004">
    <property type="protein sequence ID" value="KAG8383715.1"/>
    <property type="molecule type" value="Genomic_DNA"/>
</dbReference>
<feature type="region of interest" description="Disordered" evidence="1">
    <location>
        <begin position="417"/>
        <end position="443"/>
    </location>
</feature>
<sequence>MADASKPSSFSSDYMMKNLVGTTVKLNGPNYLVWSQSIKIFLGAQRKLSHITKAPPAETDKGYEDWLTADYCVRSCLINSIEERISSSVVFLPTAKRIWDMLHELYGNEKNISRVFELYEQLFSLQQGDHSVTELYTTLHGILDELDIHQPLLLDLIKLHEYREGLAVAKFMSALRPEISNQMRGQIFGGDVVPSLSSTFSRALRVSTATPLPFAAPLTSDQSAMAVMGGRRGRALDSGKEKCAHCGHTNHPFDKCWKKFGKPEWAQRKKTATAPAPALQTSELPTVKISQAEYDQLMKFQASQMSTLSDPHALTSGRGQAAQADLAIRVEQTDRAVRADRADRAIQAGWGDRCGGVVSDDSQVGKVAAAVAVPVCAATRILIIFSALDIIARIWSEEASQPMRLVPMKLSLRSGRFGNSGRIHRPGSQGRPGGSGNPGRLGRSVAWGATVGV</sequence>
<name>A0AAV6XXH1_9LAMI</name>
<keyword evidence="3" id="KW-1185">Reference proteome</keyword>
<accession>A0AAV6XXH1</accession>
<evidence type="ECO:0000313" key="3">
    <source>
        <dbReference type="Proteomes" id="UP000826271"/>
    </source>
</evidence>
<protein>
    <recommendedName>
        <fullName evidence="4">Retrotransposon Copia-like N-terminal domain-containing protein</fullName>
    </recommendedName>
</protein>
<dbReference type="PANTHER" id="PTHR37610:SF40">
    <property type="entry name" value="OS01G0909600 PROTEIN"/>
    <property type="match status" value="1"/>
</dbReference>
<feature type="compositionally biased region" description="Gly residues" evidence="1">
    <location>
        <begin position="430"/>
        <end position="439"/>
    </location>
</feature>
<dbReference type="Proteomes" id="UP000826271">
    <property type="component" value="Unassembled WGS sequence"/>
</dbReference>
<evidence type="ECO:0008006" key="4">
    <source>
        <dbReference type="Google" id="ProtNLM"/>
    </source>
</evidence>
<reference evidence="2" key="1">
    <citation type="submission" date="2019-10" db="EMBL/GenBank/DDBJ databases">
        <authorList>
            <person name="Zhang R."/>
            <person name="Pan Y."/>
            <person name="Wang J."/>
            <person name="Ma R."/>
            <person name="Yu S."/>
        </authorList>
    </citation>
    <scope>NUCLEOTIDE SEQUENCE</scope>
    <source>
        <strain evidence="2">LA-IB0</strain>
        <tissue evidence="2">Leaf</tissue>
    </source>
</reference>
<comment type="caution">
    <text evidence="2">The sequence shown here is derived from an EMBL/GenBank/DDBJ whole genome shotgun (WGS) entry which is preliminary data.</text>
</comment>